<dbReference type="SUPFAM" id="SSF46689">
    <property type="entry name" value="Homeodomain-like"/>
    <property type="match status" value="1"/>
</dbReference>
<dbReference type="Proteomes" id="UP000486351">
    <property type="component" value="Unassembled WGS sequence"/>
</dbReference>
<dbReference type="EMBL" id="QXFY01000225">
    <property type="protein sequence ID" value="KAE9351456.1"/>
    <property type="molecule type" value="Genomic_DNA"/>
</dbReference>
<keyword evidence="1" id="KW-0238">DNA-binding</keyword>
<reference evidence="3 4" key="1">
    <citation type="submission" date="2018-09" db="EMBL/GenBank/DDBJ databases">
        <title>Genomic investigation of the strawberry pathogen Phytophthora fragariae indicates pathogenicity is determined by transcriptional variation in three key races.</title>
        <authorList>
            <person name="Adams T.M."/>
            <person name="Armitage A.D."/>
            <person name="Sobczyk M.K."/>
            <person name="Bates H.J."/>
            <person name="Dunwell J.M."/>
            <person name="Nellist C.F."/>
            <person name="Harrison R.J."/>
        </authorList>
    </citation>
    <scope>NUCLEOTIDE SEQUENCE [LARGE SCALE GENOMIC DNA]</scope>
    <source>
        <strain evidence="3 4">NOV-77</strain>
    </source>
</reference>
<evidence type="ECO:0000313" key="3">
    <source>
        <dbReference type="EMBL" id="KAE9351456.1"/>
    </source>
</evidence>
<protein>
    <recommendedName>
        <fullName evidence="2">HTH CENPB-type domain-containing protein</fullName>
    </recommendedName>
</protein>
<dbReference type="Pfam" id="PF03221">
    <property type="entry name" value="HTH_Tnp_Tc5"/>
    <property type="match status" value="1"/>
</dbReference>
<evidence type="ECO:0000313" key="4">
    <source>
        <dbReference type="Proteomes" id="UP000486351"/>
    </source>
</evidence>
<proteinExistence type="predicted"/>
<gene>
    <name evidence="3" type="ORF">PF008_g5930</name>
</gene>
<feature type="domain" description="HTH CENPB-type" evidence="2">
    <location>
        <begin position="38"/>
        <end position="111"/>
    </location>
</feature>
<dbReference type="AlphaFoldDB" id="A0A6G0S8K5"/>
<name>A0A6G0S8K5_9STRA</name>
<sequence>MSRGERPNKKHQYYAWKAVRASIEAKCSSGSRLHCRDRSRGMWTTLPPAAEEQLVEWINSLRADGVPMTALILKLQALEVYRGYQLPHGAFLATWSWRRHFLHHHKLTIRRRTRAGQTTPAVAATKAAEFSVIVRNKRKELKISKEYNADQTGKLQESFVYGGSLSNSTC</sequence>
<comment type="caution">
    <text evidence="3">The sequence shown here is derived from an EMBL/GenBank/DDBJ whole genome shotgun (WGS) entry which is preliminary data.</text>
</comment>
<dbReference type="PROSITE" id="PS51253">
    <property type="entry name" value="HTH_CENPB"/>
    <property type="match status" value="1"/>
</dbReference>
<dbReference type="Gene3D" id="1.10.10.60">
    <property type="entry name" value="Homeodomain-like"/>
    <property type="match status" value="1"/>
</dbReference>
<dbReference type="InterPro" id="IPR009057">
    <property type="entry name" value="Homeodomain-like_sf"/>
</dbReference>
<evidence type="ECO:0000259" key="2">
    <source>
        <dbReference type="PROSITE" id="PS51253"/>
    </source>
</evidence>
<evidence type="ECO:0000256" key="1">
    <source>
        <dbReference type="ARBA" id="ARBA00023125"/>
    </source>
</evidence>
<organism evidence="3 4">
    <name type="scientific">Phytophthora fragariae</name>
    <dbReference type="NCBI Taxonomy" id="53985"/>
    <lineage>
        <taxon>Eukaryota</taxon>
        <taxon>Sar</taxon>
        <taxon>Stramenopiles</taxon>
        <taxon>Oomycota</taxon>
        <taxon>Peronosporomycetes</taxon>
        <taxon>Peronosporales</taxon>
        <taxon>Peronosporaceae</taxon>
        <taxon>Phytophthora</taxon>
    </lineage>
</organism>
<dbReference type="InterPro" id="IPR006600">
    <property type="entry name" value="HTH_CenpB_DNA-bd_dom"/>
</dbReference>
<dbReference type="GO" id="GO:0003677">
    <property type="term" value="F:DNA binding"/>
    <property type="evidence" value="ECO:0007669"/>
    <property type="project" value="UniProtKB-KW"/>
</dbReference>
<accession>A0A6G0S8K5</accession>